<feature type="compositionally biased region" description="Acidic residues" evidence="1">
    <location>
        <begin position="153"/>
        <end position="165"/>
    </location>
</feature>
<dbReference type="AlphaFoldDB" id="A0A6J3LXG6"/>
<protein>
    <submittedName>
        <fullName evidence="3">Uncharacterized protein</fullName>
    </submittedName>
</protein>
<evidence type="ECO:0000256" key="1">
    <source>
        <dbReference type="SAM" id="MobiDB-lite"/>
    </source>
</evidence>
<evidence type="ECO:0000313" key="3">
    <source>
        <dbReference type="RefSeq" id="XP_033457481.1"/>
    </source>
</evidence>
<dbReference type="Proteomes" id="UP000504637">
    <property type="component" value="Unplaced"/>
</dbReference>
<feature type="region of interest" description="Disordered" evidence="1">
    <location>
        <begin position="237"/>
        <end position="265"/>
    </location>
</feature>
<dbReference type="RefSeq" id="XP_033457481.1">
    <property type="nucleotide sequence ID" value="XM_033605358.1"/>
</dbReference>
<feature type="compositionally biased region" description="Gly residues" evidence="1">
    <location>
        <begin position="344"/>
        <end position="357"/>
    </location>
</feature>
<evidence type="ECO:0000313" key="2">
    <source>
        <dbReference type="Proteomes" id="UP000504637"/>
    </source>
</evidence>
<dbReference type="GeneID" id="54363158"/>
<reference evidence="3" key="2">
    <citation type="submission" date="2020-04" db="EMBL/GenBank/DDBJ databases">
        <authorList>
            <consortium name="NCBI Genome Project"/>
        </authorList>
    </citation>
    <scope>NUCLEOTIDE SEQUENCE</scope>
    <source>
        <strain evidence="3">CBS 342.82</strain>
    </source>
</reference>
<feature type="region of interest" description="Disordered" evidence="1">
    <location>
        <begin position="292"/>
        <end position="357"/>
    </location>
</feature>
<reference evidence="3" key="1">
    <citation type="submission" date="2020-01" db="EMBL/GenBank/DDBJ databases">
        <authorList>
            <consortium name="DOE Joint Genome Institute"/>
            <person name="Haridas S."/>
            <person name="Albert R."/>
            <person name="Binder M."/>
            <person name="Bloem J."/>
            <person name="Labutti K."/>
            <person name="Salamov A."/>
            <person name="Andreopoulos B."/>
            <person name="Baker S.E."/>
            <person name="Barry K."/>
            <person name="Bills G."/>
            <person name="Bluhm B.H."/>
            <person name="Cannon C."/>
            <person name="Castanera R."/>
            <person name="Culley D.E."/>
            <person name="Daum C."/>
            <person name="Ezra D."/>
            <person name="Gonzalez J.B."/>
            <person name="Henrissat B."/>
            <person name="Kuo A."/>
            <person name="Liang C."/>
            <person name="Lipzen A."/>
            <person name="Lutzoni F."/>
            <person name="Magnuson J."/>
            <person name="Mondo S."/>
            <person name="Nolan M."/>
            <person name="Ohm R."/>
            <person name="Pangilinan J."/>
            <person name="Park H.-J."/>
            <person name="Ramirez L."/>
            <person name="Alfaro M."/>
            <person name="Sun H."/>
            <person name="Tritt A."/>
            <person name="Yoshinaga Y."/>
            <person name="Zwiers L.-H."/>
            <person name="Turgeon B.G."/>
            <person name="Goodwin S.B."/>
            <person name="Spatafora J.W."/>
            <person name="Crous P.W."/>
            <person name="Grigoriev I.V."/>
        </authorList>
    </citation>
    <scope>NUCLEOTIDE SEQUENCE</scope>
    <source>
        <strain evidence="3">CBS 342.82</strain>
    </source>
</reference>
<sequence length="357" mass="38711">MEEPFRINKRRKVFRKRLDEDEDMPDARISPALSANPPSNMEEPTVLASDLNLVRRRPIVKKHGIAFTAGGTQSLDRNDEQAMILVPQSLDELPAANDRFVKPTGRVGVVEDKHLDSKLAQMRFAKSQSMARAPETTLESAALAAEAPILEDEPMDGADDSEVDEQGLSSIQTSGKPHEYGKIQAIPRSSKSTRRRRRLPQALDPTVAERATMVDQIMQESFVPRYAKKSTKMIRGRATTTDAATSNTDAHKLQAAGPGDTQGENAEDLVDNDEAVAEAFKAEFLRGLRERNSRKRERQILNATSTRAAPPKEGITPKLGGSRAQRGKMRAAREEAAAAKTGPTIGGGPGVGAGGGS</sequence>
<dbReference type="OrthoDB" id="5627at2759"/>
<organism evidence="3">
    <name type="scientific">Dissoconium aciculare CBS 342.82</name>
    <dbReference type="NCBI Taxonomy" id="1314786"/>
    <lineage>
        <taxon>Eukaryota</taxon>
        <taxon>Fungi</taxon>
        <taxon>Dikarya</taxon>
        <taxon>Ascomycota</taxon>
        <taxon>Pezizomycotina</taxon>
        <taxon>Dothideomycetes</taxon>
        <taxon>Dothideomycetidae</taxon>
        <taxon>Mycosphaerellales</taxon>
        <taxon>Dissoconiaceae</taxon>
        <taxon>Dissoconium</taxon>
    </lineage>
</organism>
<feature type="region of interest" description="Disordered" evidence="1">
    <location>
        <begin position="153"/>
        <end position="201"/>
    </location>
</feature>
<feature type="compositionally biased region" description="Low complexity" evidence="1">
    <location>
        <begin position="238"/>
        <end position="248"/>
    </location>
</feature>
<proteinExistence type="predicted"/>
<gene>
    <name evidence="3" type="ORF">K489DRAFT_382387</name>
</gene>
<name>A0A6J3LXG6_9PEZI</name>
<keyword evidence="2" id="KW-1185">Reference proteome</keyword>
<feature type="region of interest" description="Disordered" evidence="1">
    <location>
        <begin position="15"/>
        <end position="43"/>
    </location>
</feature>
<accession>A0A6J3LXG6</accession>
<reference evidence="3" key="3">
    <citation type="submission" date="2025-08" db="UniProtKB">
        <authorList>
            <consortium name="RefSeq"/>
        </authorList>
    </citation>
    <scope>IDENTIFICATION</scope>
    <source>
        <strain evidence="3">CBS 342.82</strain>
    </source>
</reference>